<keyword evidence="5" id="KW-1185">Reference proteome</keyword>
<dbReference type="RefSeq" id="WP_068864167.1">
    <property type="nucleotide sequence ID" value="NZ_LZYB01000003.1"/>
</dbReference>
<dbReference type="InterPro" id="IPR019734">
    <property type="entry name" value="TPR_rpt"/>
</dbReference>
<comment type="caution">
    <text evidence="4">The sequence shown here is derived from an EMBL/GenBank/DDBJ whole genome shotgun (WGS) entry which is preliminary data.</text>
</comment>
<dbReference type="Proteomes" id="UP000092484">
    <property type="component" value="Unassembled WGS sequence"/>
</dbReference>
<dbReference type="PATRIC" id="fig|1300349.4.peg.1707"/>
<evidence type="ECO:0000313" key="5">
    <source>
        <dbReference type="Proteomes" id="UP000092484"/>
    </source>
</evidence>
<feature type="signal peptide" evidence="3">
    <location>
        <begin position="1"/>
        <end position="34"/>
    </location>
</feature>
<evidence type="ECO:0000256" key="3">
    <source>
        <dbReference type="SAM" id="SignalP"/>
    </source>
</evidence>
<organism evidence="4 5">
    <name type="scientific">Erythrobacter dokdonensis DSW-74</name>
    <dbReference type="NCBI Taxonomy" id="1300349"/>
    <lineage>
        <taxon>Bacteria</taxon>
        <taxon>Pseudomonadati</taxon>
        <taxon>Pseudomonadota</taxon>
        <taxon>Alphaproteobacteria</taxon>
        <taxon>Sphingomonadales</taxon>
        <taxon>Erythrobacteraceae</taxon>
        <taxon>Erythrobacter/Porphyrobacter group</taxon>
        <taxon>Erythrobacter</taxon>
    </lineage>
</organism>
<evidence type="ECO:0000256" key="2">
    <source>
        <dbReference type="SAM" id="MobiDB-lite"/>
    </source>
</evidence>
<name>A0A1A7BIN1_9SPHN</name>
<dbReference type="PROSITE" id="PS50005">
    <property type="entry name" value="TPR"/>
    <property type="match status" value="1"/>
</dbReference>
<dbReference type="AlphaFoldDB" id="A0A1A7BIN1"/>
<proteinExistence type="predicted"/>
<reference evidence="4 5" key="1">
    <citation type="submission" date="2016-06" db="EMBL/GenBank/DDBJ databases">
        <title>Genome sequence of Porphyrobacter dokdonensis DSW-74.</title>
        <authorList>
            <person name="Kim J.F."/>
            <person name="Song J.Y."/>
        </authorList>
    </citation>
    <scope>NUCLEOTIDE SEQUENCE [LARGE SCALE GENOMIC DNA]</scope>
    <source>
        <strain evidence="4 5">DSW-74</strain>
    </source>
</reference>
<keyword evidence="3" id="KW-0732">Signal</keyword>
<dbReference type="InterPro" id="IPR011990">
    <property type="entry name" value="TPR-like_helical_dom_sf"/>
</dbReference>
<feature type="compositionally biased region" description="Low complexity" evidence="2">
    <location>
        <begin position="275"/>
        <end position="293"/>
    </location>
</feature>
<sequence length="460" mass="47983">MDRSTKTGFTAPRLTLAVTTALAGLALAGCTTSAAPRADLSFADAQTALKKGQAERAITHAEAAVLAEPRNPGYRALLGAAYMEAGRFQSAATSFGDALDLGDEDSRTVLSFALAKTALGEGKAAVSVLDEYARVIDPADLGLAYALAGQPERGVHVLLNAVRGSEEATPKLRQNLAYAYALAGNWRMARVMAAEDVPADKLDARMTEWATMSAPEHFQQRVAAMLDVTPRIDSGQPQRLALANFPAQEVLVAQAAAQAEVPQLAEAAPASAPVVEAPAPQPAAKAKQTVAQAFSEPAATPQPEARPTPVAALAEAAGIRYISEPVVQQLPARSPAAAPRAAASSQRRMAATAAPVVNDKAANTHLVQLGAYDSKVEAERGWTVLKRKFPQLKDHDVVITEAVVNGRTFWRVAAAGFGAMSARGMCGTVKSAGRGCFAYAATNPPAGAVDRGVRMASRSR</sequence>
<dbReference type="PROSITE" id="PS51257">
    <property type="entry name" value="PROKAR_LIPOPROTEIN"/>
    <property type="match status" value="1"/>
</dbReference>
<evidence type="ECO:0000256" key="1">
    <source>
        <dbReference type="PROSITE-ProRule" id="PRU00339"/>
    </source>
</evidence>
<keyword evidence="1" id="KW-0802">TPR repeat</keyword>
<accession>A0A1A7BIN1</accession>
<dbReference type="STRING" id="1300349.I603_1715"/>
<feature type="chain" id="PRO_5008509961" evidence="3">
    <location>
        <begin position="35"/>
        <end position="460"/>
    </location>
</feature>
<feature type="region of interest" description="Disordered" evidence="2">
    <location>
        <begin position="275"/>
        <end position="308"/>
    </location>
</feature>
<protein>
    <submittedName>
        <fullName evidence="4">Tetratricopeptide TPR_4</fullName>
    </submittedName>
</protein>
<dbReference type="SUPFAM" id="SSF48452">
    <property type="entry name" value="TPR-like"/>
    <property type="match status" value="1"/>
</dbReference>
<feature type="repeat" description="TPR" evidence="1">
    <location>
        <begin position="72"/>
        <end position="105"/>
    </location>
</feature>
<dbReference type="Gene3D" id="1.25.40.10">
    <property type="entry name" value="Tetratricopeptide repeat domain"/>
    <property type="match status" value="1"/>
</dbReference>
<gene>
    <name evidence="4" type="ORF">I603_1715</name>
</gene>
<evidence type="ECO:0000313" key="4">
    <source>
        <dbReference type="EMBL" id="OBV11307.1"/>
    </source>
</evidence>
<dbReference type="EMBL" id="LZYB01000003">
    <property type="protein sequence ID" value="OBV11307.1"/>
    <property type="molecule type" value="Genomic_DNA"/>
</dbReference>